<reference evidence="2" key="1">
    <citation type="journal article" date="2017" name="Genome Biol.">
        <title>Comparative genomics reveals high biological diversity and specific adaptations in the industrially and medically important fungal genus Aspergillus.</title>
        <authorList>
            <person name="de Vries R.P."/>
            <person name="Riley R."/>
            <person name="Wiebenga A."/>
            <person name="Aguilar-Osorio G."/>
            <person name="Amillis S."/>
            <person name="Uchima C.A."/>
            <person name="Anderluh G."/>
            <person name="Asadollahi M."/>
            <person name="Askin M."/>
            <person name="Barry K."/>
            <person name="Battaglia E."/>
            <person name="Bayram O."/>
            <person name="Benocci T."/>
            <person name="Braus-Stromeyer S.A."/>
            <person name="Caldana C."/>
            <person name="Canovas D."/>
            <person name="Cerqueira G.C."/>
            <person name="Chen F."/>
            <person name="Chen W."/>
            <person name="Choi C."/>
            <person name="Clum A."/>
            <person name="Dos Santos R.A."/>
            <person name="Damasio A.R."/>
            <person name="Diallinas G."/>
            <person name="Emri T."/>
            <person name="Fekete E."/>
            <person name="Flipphi M."/>
            <person name="Freyberg S."/>
            <person name="Gallo A."/>
            <person name="Gournas C."/>
            <person name="Habgood R."/>
            <person name="Hainaut M."/>
            <person name="Harispe M.L."/>
            <person name="Henrissat B."/>
            <person name="Hilden K.S."/>
            <person name="Hope R."/>
            <person name="Hossain A."/>
            <person name="Karabika E."/>
            <person name="Karaffa L."/>
            <person name="Karanyi Z."/>
            <person name="Krasevec N."/>
            <person name="Kuo A."/>
            <person name="Kusch H."/>
            <person name="LaButti K."/>
            <person name="Lagendijk E.L."/>
            <person name="Lapidus A."/>
            <person name="Levasseur A."/>
            <person name="Lindquist E."/>
            <person name="Lipzen A."/>
            <person name="Logrieco A.F."/>
            <person name="MacCabe A."/>
            <person name="Maekelae M.R."/>
            <person name="Malavazi I."/>
            <person name="Melin P."/>
            <person name="Meyer V."/>
            <person name="Mielnichuk N."/>
            <person name="Miskei M."/>
            <person name="Molnar A.P."/>
            <person name="Mule G."/>
            <person name="Ngan C.Y."/>
            <person name="Orejas M."/>
            <person name="Orosz E."/>
            <person name="Ouedraogo J.P."/>
            <person name="Overkamp K.M."/>
            <person name="Park H.-S."/>
            <person name="Perrone G."/>
            <person name="Piumi F."/>
            <person name="Punt P.J."/>
            <person name="Ram A.F."/>
            <person name="Ramon A."/>
            <person name="Rauscher S."/>
            <person name="Record E."/>
            <person name="Riano-Pachon D.M."/>
            <person name="Robert V."/>
            <person name="Roehrig J."/>
            <person name="Ruller R."/>
            <person name="Salamov A."/>
            <person name="Salih N.S."/>
            <person name="Samson R.A."/>
            <person name="Sandor E."/>
            <person name="Sanguinetti M."/>
            <person name="Schuetze T."/>
            <person name="Sepcic K."/>
            <person name="Shelest E."/>
            <person name="Sherlock G."/>
            <person name="Sophianopoulou V."/>
            <person name="Squina F.M."/>
            <person name="Sun H."/>
            <person name="Susca A."/>
            <person name="Todd R.B."/>
            <person name="Tsang A."/>
            <person name="Unkles S.E."/>
            <person name="van de Wiele N."/>
            <person name="van Rossen-Uffink D."/>
            <person name="Oliveira J.V."/>
            <person name="Vesth T.C."/>
            <person name="Visser J."/>
            <person name="Yu J.-H."/>
            <person name="Zhou M."/>
            <person name="Andersen M.R."/>
            <person name="Archer D.B."/>
            <person name="Baker S.E."/>
            <person name="Benoit I."/>
            <person name="Brakhage A.A."/>
            <person name="Braus G.H."/>
            <person name="Fischer R."/>
            <person name="Frisvad J.C."/>
            <person name="Goldman G.H."/>
            <person name="Houbraken J."/>
            <person name="Oakley B."/>
            <person name="Pocsi I."/>
            <person name="Scazzocchio C."/>
            <person name="Seiboth B."/>
            <person name="vanKuyk P.A."/>
            <person name="Wortman J."/>
            <person name="Dyer P.S."/>
            <person name="Grigoriev I.V."/>
        </authorList>
    </citation>
    <scope>NUCLEOTIDE SEQUENCE [LARGE SCALE GENOMIC DNA]</scope>
    <source>
        <strain evidence="2">ITEM 5010</strain>
    </source>
</reference>
<dbReference type="Proteomes" id="UP000188318">
    <property type="component" value="Unassembled WGS sequence"/>
</dbReference>
<dbReference type="PANTHER" id="PTHR35040">
    <property type="match status" value="1"/>
</dbReference>
<gene>
    <name evidence="1" type="ORF">ASPCADRAFT_126999</name>
</gene>
<dbReference type="AlphaFoldDB" id="A0A1R3S054"/>
<keyword evidence="2" id="KW-1185">Reference proteome</keyword>
<dbReference type="STRING" id="602072.A0A1R3S054"/>
<organism evidence="1 2">
    <name type="scientific">Aspergillus carbonarius (strain ITEM 5010)</name>
    <dbReference type="NCBI Taxonomy" id="602072"/>
    <lineage>
        <taxon>Eukaryota</taxon>
        <taxon>Fungi</taxon>
        <taxon>Dikarya</taxon>
        <taxon>Ascomycota</taxon>
        <taxon>Pezizomycotina</taxon>
        <taxon>Eurotiomycetes</taxon>
        <taxon>Eurotiomycetidae</taxon>
        <taxon>Eurotiales</taxon>
        <taxon>Aspergillaceae</taxon>
        <taxon>Aspergillus</taxon>
        <taxon>Aspergillus subgen. Circumdati</taxon>
    </lineage>
</organism>
<dbReference type="OMA" id="AWAPLEN"/>
<dbReference type="OrthoDB" id="5342184at2759"/>
<evidence type="ECO:0008006" key="3">
    <source>
        <dbReference type="Google" id="ProtNLM"/>
    </source>
</evidence>
<evidence type="ECO:0000313" key="2">
    <source>
        <dbReference type="Proteomes" id="UP000188318"/>
    </source>
</evidence>
<evidence type="ECO:0000313" key="1">
    <source>
        <dbReference type="EMBL" id="OOG00135.1"/>
    </source>
</evidence>
<dbReference type="InterPro" id="IPR021986">
    <property type="entry name" value="Spherulin4"/>
</dbReference>
<accession>A0A1R3S054</accession>
<dbReference type="EMBL" id="KV907494">
    <property type="protein sequence ID" value="OOG00135.1"/>
    <property type="molecule type" value="Genomic_DNA"/>
</dbReference>
<sequence length="252" mass="27966">MGPKASVFVPLYVYPAQGAWDPLEKVISTHPDVNFTVVINPGSGPGPNALPDANYTREIPKLAAYSNVRLLGYVATTYAQRNLSLVRRDIETYAAWPTNSSNPNLAVRGIFFDETPQQYDNGTLAYLEELTAVVKTTPGLGPDHFVVHNPGAIPDARYLPTADSTVVFEATYETFLERDGAKLFEDIPNSTRSQLCAVVHSVPDTVEGHHFRDLVKQVRRVADEIFITHLDTDYYASFGGQWEEFVDLMARS</sequence>
<proteinExistence type="predicted"/>
<name>A0A1R3S054_ASPC5</name>
<dbReference type="VEuPathDB" id="FungiDB:ASPCADRAFT_126999"/>
<dbReference type="Pfam" id="PF12138">
    <property type="entry name" value="Spherulin4"/>
    <property type="match status" value="1"/>
</dbReference>
<dbReference type="PANTHER" id="PTHR35040:SF7">
    <property type="entry name" value="FIBRONECTIN TYPE-III DOMAIN-CONTAINING PROTEIN-RELATED"/>
    <property type="match status" value="1"/>
</dbReference>
<protein>
    <recommendedName>
        <fullName evidence="3">Cell surface spherulin 4-like protein</fullName>
    </recommendedName>
</protein>